<feature type="transmembrane region" description="Helical" evidence="5">
    <location>
        <begin position="6"/>
        <end position="26"/>
    </location>
</feature>
<dbReference type="InterPro" id="IPR009915">
    <property type="entry name" value="NnrU_dom"/>
</dbReference>
<keyword evidence="4 5" id="KW-0472">Membrane</keyword>
<accession>A0A366X023</accession>
<comment type="subcellular location">
    <subcellularLocation>
        <location evidence="1">Membrane</location>
        <topology evidence="1">Multi-pass membrane protein</topology>
    </subcellularLocation>
</comment>
<dbReference type="GO" id="GO:0016020">
    <property type="term" value="C:membrane"/>
    <property type="evidence" value="ECO:0007669"/>
    <property type="project" value="UniProtKB-SubCell"/>
</dbReference>
<organism evidence="7 8">
    <name type="scientific">Phaeobacter gallaeciensis</name>
    <dbReference type="NCBI Taxonomy" id="60890"/>
    <lineage>
        <taxon>Bacteria</taxon>
        <taxon>Pseudomonadati</taxon>
        <taxon>Pseudomonadota</taxon>
        <taxon>Alphaproteobacteria</taxon>
        <taxon>Rhodobacterales</taxon>
        <taxon>Roseobacteraceae</taxon>
        <taxon>Phaeobacter</taxon>
    </lineage>
</organism>
<evidence type="ECO:0000313" key="7">
    <source>
        <dbReference type="EMBL" id="RBW57366.1"/>
    </source>
</evidence>
<dbReference type="OrthoDB" id="7828645at2"/>
<feature type="transmembrane region" description="Helical" evidence="5">
    <location>
        <begin position="141"/>
        <end position="161"/>
    </location>
</feature>
<feature type="transmembrane region" description="Helical" evidence="5">
    <location>
        <begin position="200"/>
        <end position="219"/>
    </location>
</feature>
<evidence type="ECO:0000313" key="8">
    <source>
        <dbReference type="Proteomes" id="UP000252706"/>
    </source>
</evidence>
<comment type="caution">
    <text evidence="7">The sequence shown here is derived from an EMBL/GenBank/DDBJ whole genome shotgun (WGS) entry which is preliminary data.</text>
</comment>
<sequence>MTGWIEFLFALLVFLLSHVIPVRPPVRPWLIVRLGRGGYFAAYSAVSTGILVWLIVAAARAPYVEVIPPLDVLRWIPLVMMPLVCVLIVGGMTVNNPFSFGGLGRRVYDSDRPGILALSRHPLLLALMGWSVVHMLANGDLAHVILFGLFALFAGLGMVMIDRRKARDMGPGWSEMIRNTARISVVGAGQVPWQAWVGGFGLYALFLWGHVWVIGVSPLPF</sequence>
<evidence type="ECO:0000256" key="4">
    <source>
        <dbReference type="ARBA" id="ARBA00023136"/>
    </source>
</evidence>
<feature type="domain" description="NnrU" evidence="6">
    <location>
        <begin position="7"/>
        <end position="218"/>
    </location>
</feature>
<dbReference type="Pfam" id="PF07298">
    <property type="entry name" value="NnrU"/>
    <property type="match status" value="1"/>
</dbReference>
<evidence type="ECO:0000256" key="2">
    <source>
        <dbReference type="ARBA" id="ARBA00022692"/>
    </source>
</evidence>
<evidence type="ECO:0000256" key="1">
    <source>
        <dbReference type="ARBA" id="ARBA00004141"/>
    </source>
</evidence>
<evidence type="ECO:0000256" key="3">
    <source>
        <dbReference type="ARBA" id="ARBA00022989"/>
    </source>
</evidence>
<keyword evidence="2 5" id="KW-0812">Transmembrane</keyword>
<dbReference type="Proteomes" id="UP000252706">
    <property type="component" value="Unassembled WGS sequence"/>
</dbReference>
<keyword evidence="3 5" id="KW-1133">Transmembrane helix</keyword>
<name>A0A366X023_9RHOB</name>
<dbReference type="AlphaFoldDB" id="A0A366X023"/>
<dbReference type="RefSeq" id="WP_113822991.1">
    <property type="nucleotide sequence ID" value="NZ_QOCE01000020.1"/>
</dbReference>
<feature type="transmembrane region" description="Helical" evidence="5">
    <location>
        <begin position="75"/>
        <end position="94"/>
    </location>
</feature>
<feature type="transmembrane region" description="Helical" evidence="5">
    <location>
        <begin position="38"/>
        <end position="63"/>
    </location>
</feature>
<dbReference type="EMBL" id="QOCE01000020">
    <property type="protein sequence ID" value="RBW57366.1"/>
    <property type="molecule type" value="Genomic_DNA"/>
</dbReference>
<evidence type="ECO:0000259" key="6">
    <source>
        <dbReference type="Pfam" id="PF07298"/>
    </source>
</evidence>
<reference evidence="7 8" key="1">
    <citation type="submission" date="2018-07" db="EMBL/GenBank/DDBJ databases">
        <title>Modular assembly of carbohydrate-degrading microbial communities in the ocean.</title>
        <authorList>
            <person name="Enke T.N."/>
            <person name="Datta M.S."/>
            <person name="Schwartzman J.A."/>
            <person name="Cermak N."/>
            <person name="Schmitz D.A."/>
            <person name="Barrere J."/>
            <person name="Cordero O.X."/>
        </authorList>
    </citation>
    <scope>NUCLEOTIDE SEQUENCE [LARGE SCALE GENOMIC DNA]</scope>
    <source>
        <strain evidence="7 8">C3M10</strain>
    </source>
</reference>
<proteinExistence type="predicted"/>
<evidence type="ECO:0000256" key="5">
    <source>
        <dbReference type="SAM" id="Phobius"/>
    </source>
</evidence>
<protein>
    <submittedName>
        <fullName evidence="7">NnrU family protein</fullName>
    </submittedName>
</protein>
<gene>
    <name evidence="7" type="ORF">DS909_08325</name>
</gene>